<comment type="caution">
    <text evidence="2">The sequence shown here is derived from an EMBL/GenBank/DDBJ whole genome shotgun (WGS) entry which is preliminary data.</text>
</comment>
<evidence type="ECO:0000313" key="3">
    <source>
        <dbReference type="Proteomes" id="UP000053573"/>
    </source>
</evidence>
<reference evidence="3" key="1">
    <citation type="journal article" date="2015" name="PLoS Genet.">
        <title>The dynamic genome and transcriptome of the human fungal pathogen Blastomyces and close relative Emmonsia.</title>
        <authorList>
            <person name="Munoz J.F."/>
            <person name="Gauthier G.M."/>
            <person name="Desjardins C.A."/>
            <person name="Gallo J.E."/>
            <person name="Holder J."/>
            <person name="Sullivan T.D."/>
            <person name="Marty A.J."/>
            <person name="Carmen J.C."/>
            <person name="Chen Z."/>
            <person name="Ding L."/>
            <person name="Gujja S."/>
            <person name="Magrini V."/>
            <person name="Misas E."/>
            <person name="Mitreva M."/>
            <person name="Priest M."/>
            <person name="Saif S."/>
            <person name="Whiston E.A."/>
            <person name="Young S."/>
            <person name="Zeng Q."/>
            <person name="Goldman W.E."/>
            <person name="Mardis E.R."/>
            <person name="Taylor J.W."/>
            <person name="McEwen J.G."/>
            <person name="Clay O.K."/>
            <person name="Klein B.S."/>
            <person name="Cuomo C.A."/>
        </authorList>
    </citation>
    <scope>NUCLEOTIDE SEQUENCE [LARGE SCALE GENOMIC DNA]</scope>
    <source>
        <strain evidence="3">UAMH 139</strain>
    </source>
</reference>
<evidence type="ECO:0000313" key="2">
    <source>
        <dbReference type="EMBL" id="KLJ08656.1"/>
    </source>
</evidence>
<dbReference type="AlphaFoldDB" id="A0A0H1BHJ4"/>
<evidence type="ECO:0000256" key="1">
    <source>
        <dbReference type="SAM" id="MobiDB-lite"/>
    </source>
</evidence>
<name>A0A0H1BHJ4_9EURO</name>
<dbReference type="EMBL" id="LDEV01002552">
    <property type="protein sequence ID" value="KLJ08656.1"/>
    <property type="molecule type" value="Genomic_DNA"/>
</dbReference>
<feature type="region of interest" description="Disordered" evidence="1">
    <location>
        <begin position="45"/>
        <end position="69"/>
    </location>
</feature>
<keyword evidence="3" id="KW-1185">Reference proteome</keyword>
<accession>A0A0H1BHJ4</accession>
<gene>
    <name evidence="2" type="ORF">EMPG_15909</name>
</gene>
<protein>
    <submittedName>
        <fullName evidence="2">Uncharacterized protein</fullName>
    </submittedName>
</protein>
<sequence>MLQEKVGRIIIFFPRQRRTRGGGRLKWKCSAALERKCICWLASPGGGRQSKLKRASHVQDRGPCKRLAA</sequence>
<organism evidence="2 3">
    <name type="scientific">Blastomyces silverae</name>
    <dbReference type="NCBI Taxonomy" id="2060906"/>
    <lineage>
        <taxon>Eukaryota</taxon>
        <taxon>Fungi</taxon>
        <taxon>Dikarya</taxon>
        <taxon>Ascomycota</taxon>
        <taxon>Pezizomycotina</taxon>
        <taxon>Eurotiomycetes</taxon>
        <taxon>Eurotiomycetidae</taxon>
        <taxon>Onygenales</taxon>
        <taxon>Ajellomycetaceae</taxon>
        <taxon>Blastomyces</taxon>
    </lineage>
</organism>
<proteinExistence type="predicted"/>
<dbReference type="Proteomes" id="UP000053573">
    <property type="component" value="Unassembled WGS sequence"/>
</dbReference>